<protein>
    <recommendedName>
        <fullName evidence="2">Protein kinase domain-containing protein</fullName>
    </recommendedName>
</protein>
<dbReference type="Gene3D" id="1.10.510.10">
    <property type="entry name" value="Transferase(Phosphotransferase) domain 1"/>
    <property type="match status" value="1"/>
</dbReference>
<dbReference type="OrthoDB" id="417942at2759"/>
<sequence length="356" mass="40954">MDLGDLWSGSNTFVPFGRFRRFFHQPDECYRTQMGLARGLGTYDYLRAPQFDLQDVHNDSFSRTYFDLPKKYKYDQSRGIGAANTFYFPAQRKATHPQDTTRSSRKDRLGQHSSLVEVYNKSPTKGLDWMGRVQRQVGVLERAEWEGMRHFARLRGVYHYRDVSFFEFEDLANYDTLHGRLFSRSAPVSENDAHLWTEQLIETQVELKKLGVYLNSWDLKDFLVDGRGTVKLADMRGGMNLFKHNDDGSVRSFLDLVGDDNTTLPEMKRGDDTIDPDKAAVYMIGRTLRKTLSHPGHARLLTNEVANFIQTATATDPQARSTLNELLCHSWMIFPPPPGPVVTLEPLRRPPHKAHH</sequence>
<evidence type="ECO:0000313" key="3">
    <source>
        <dbReference type="EMBL" id="CEL92632.1"/>
    </source>
</evidence>
<feature type="region of interest" description="Disordered" evidence="1">
    <location>
        <begin position="92"/>
        <end position="111"/>
    </location>
</feature>
<dbReference type="PhylomeDB" id="A0A0G4EBI0"/>
<evidence type="ECO:0000256" key="1">
    <source>
        <dbReference type="SAM" id="MobiDB-lite"/>
    </source>
</evidence>
<accession>A0A0G4EBI0</accession>
<dbReference type="Proteomes" id="UP000041254">
    <property type="component" value="Unassembled WGS sequence"/>
</dbReference>
<dbReference type="VEuPathDB" id="CryptoDB:Vbra_6910"/>
<dbReference type="GO" id="GO:0004672">
    <property type="term" value="F:protein kinase activity"/>
    <property type="evidence" value="ECO:0007669"/>
    <property type="project" value="InterPro"/>
</dbReference>
<evidence type="ECO:0000259" key="2">
    <source>
        <dbReference type="PROSITE" id="PS50011"/>
    </source>
</evidence>
<dbReference type="InterPro" id="IPR000719">
    <property type="entry name" value="Prot_kinase_dom"/>
</dbReference>
<gene>
    <name evidence="3" type="ORF">Vbra_6910</name>
</gene>
<dbReference type="InParanoid" id="A0A0G4EBI0"/>
<keyword evidence="4" id="KW-1185">Reference proteome</keyword>
<dbReference type="InterPro" id="IPR011009">
    <property type="entry name" value="Kinase-like_dom_sf"/>
</dbReference>
<name>A0A0G4EBI0_VITBC</name>
<dbReference type="GO" id="GO:0005524">
    <property type="term" value="F:ATP binding"/>
    <property type="evidence" value="ECO:0007669"/>
    <property type="project" value="InterPro"/>
</dbReference>
<dbReference type="SUPFAM" id="SSF56112">
    <property type="entry name" value="Protein kinase-like (PK-like)"/>
    <property type="match status" value="1"/>
</dbReference>
<evidence type="ECO:0000313" key="4">
    <source>
        <dbReference type="Proteomes" id="UP000041254"/>
    </source>
</evidence>
<feature type="domain" description="Protein kinase" evidence="2">
    <location>
        <begin position="72"/>
        <end position="332"/>
    </location>
</feature>
<proteinExistence type="predicted"/>
<dbReference type="AlphaFoldDB" id="A0A0G4EBI0"/>
<reference evidence="3 4" key="1">
    <citation type="submission" date="2014-11" db="EMBL/GenBank/DDBJ databases">
        <authorList>
            <person name="Zhu J."/>
            <person name="Qi W."/>
            <person name="Song R."/>
        </authorList>
    </citation>
    <scope>NUCLEOTIDE SEQUENCE [LARGE SCALE GENOMIC DNA]</scope>
</reference>
<organism evidence="3 4">
    <name type="scientific">Vitrella brassicaformis (strain CCMP3155)</name>
    <dbReference type="NCBI Taxonomy" id="1169540"/>
    <lineage>
        <taxon>Eukaryota</taxon>
        <taxon>Sar</taxon>
        <taxon>Alveolata</taxon>
        <taxon>Colpodellida</taxon>
        <taxon>Vitrellaceae</taxon>
        <taxon>Vitrella</taxon>
    </lineage>
</organism>
<dbReference type="PROSITE" id="PS50011">
    <property type="entry name" value="PROTEIN_KINASE_DOM"/>
    <property type="match status" value="1"/>
</dbReference>
<dbReference type="EMBL" id="CDMY01000091">
    <property type="protein sequence ID" value="CEL92632.1"/>
    <property type="molecule type" value="Genomic_DNA"/>
</dbReference>